<keyword evidence="3" id="KW-1185">Reference proteome</keyword>
<dbReference type="EMBL" id="CAJHJF010006360">
    <property type="protein sequence ID" value="CAD6956001.1"/>
    <property type="molecule type" value="Genomic_DNA"/>
</dbReference>
<proteinExistence type="predicted"/>
<evidence type="ECO:0000256" key="1">
    <source>
        <dbReference type="SAM" id="MobiDB-lite"/>
    </source>
</evidence>
<reference evidence="2 3" key="1">
    <citation type="submission" date="2020-10" db="EMBL/GenBank/DDBJ databases">
        <authorList>
            <person name="Sedaghatjoo S."/>
        </authorList>
    </citation>
    <scope>NUCLEOTIDE SEQUENCE [LARGE SCALE GENOMIC DNA]</scope>
    <source>
        <strain evidence="2 3">LLFL</strain>
    </source>
</reference>
<feature type="region of interest" description="Disordered" evidence="1">
    <location>
        <begin position="1"/>
        <end position="52"/>
    </location>
</feature>
<evidence type="ECO:0000313" key="2">
    <source>
        <dbReference type="EMBL" id="CAD6956001.1"/>
    </source>
</evidence>
<gene>
    <name evidence="2" type="ORF">JKILLFL_G7342</name>
</gene>
<comment type="caution">
    <text evidence="2">The sequence shown here is derived from an EMBL/GenBank/DDBJ whole genome shotgun (WGS) entry which is preliminary data.</text>
</comment>
<protein>
    <submittedName>
        <fullName evidence="2">Uncharacterized protein</fullName>
    </submittedName>
</protein>
<evidence type="ECO:0000313" key="3">
    <source>
        <dbReference type="Proteomes" id="UP000836404"/>
    </source>
</evidence>
<accession>A0A9N8M6B8</accession>
<dbReference type="AlphaFoldDB" id="A0A9N8M6B8"/>
<dbReference type="Proteomes" id="UP000836404">
    <property type="component" value="Unassembled WGS sequence"/>
</dbReference>
<name>A0A9N8M6B8_9BASI</name>
<feature type="compositionally biased region" description="Acidic residues" evidence="1">
    <location>
        <begin position="26"/>
        <end position="43"/>
    </location>
</feature>
<organism evidence="2 3">
    <name type="scientific">Tilletia laevis</name>
    <dbReference type="NCBI Taxonomy" id="157183"/>
    <lineage>
        <taxon>Eukaryota</taxon>
        <taxon>Fungi</taxon>
        <taxon>Dikarya</taxon>
        <taxon>Basidiomycota</taxon>
        <taxon>Ustilaginomycotina</taxon>
        <taxon>Exobasidiomycetes</taxon>
        <taxon>Tilletiales</taxon>
        <taxon>Tilletiaceae</taxon>
        <taxon>Tilletia</taxon>
    </lineage>
</organism>
<feature type="non-terminal residue" evidence="2">
    <location>
        <position position="1"/>
    </location>
</feature>
<sequence>MFVNSLLPSKSMRDANETRSTQSEGQDTDSDSDGDVARDEEDLGATRESSGCLEANERTTMLVVSAMLFNHNRKCNYFQSINGMFCSVASAPTLVFNFLNRFGFAISQRSAYRALASVSTRAIQDASAAVRNSEDISTFLMDNINIY</sequence>